<organism evidence="4 5">
    <name type="scientific">[Clostridium] citroniae WAL-19142</name>
    <dbReference type="NCBI Taxonomy" id="742734"/>
    <lineage>
        <taxon>Bacteria</taxon>
        <taxon>Bacillati</taxon>
        <taxon>Bacillota</taxon>
        <taxon>Clostridia</taxon>
        <taxon>Lachnospirales</taxon>
        <taxon>Lachnospiraceae</taxon>
        <taxon>Enterocloster</taxon>
    </lineage>
</organism>
<dbReference type="InterPro" id="IPR003362">
    <property type="entry name" value="Bact_transf"/>
</dbReference>
<accession>A0A0J9CAY9</accession>
<evidence type="ECO:0000259" key="3">
    <source>
        <dbReference type="Pfam" id="PF02397"/>
    </source>
</evidence>
<dbReference type="GO" id="GO:0016780">
    <property type="term" value="F:phosphotransferase activity, for other substituted phosphate groups"/>
    <property type="evidence" value="ECO:0007669"/>
    <property type="project" value="TreeGrafter"/>
</dbReference>
<comment type="caution">
    <text evidence="4">The sequence shown here is derived from an EMBL/GenBank/DDBJ whole genome shotgun (WGS) entry which is preliminary data.</text>
</comment>
<evidence type="ECO:0000313" key="5">
    <source>
        <dbReference type="Proteomes" id="UP000037392"/>
    </source>
</evidence>
<evidence type="ECO:0000256" key="2">
    <source>
        <dbReference type="SAM" id="Phobius"/>
    </source>
</evidence>
<dbReference type="PANTHER" id="PTHR30576">
    <property type="entry name" value="COLANIC BIOSYNTHESIS UDP-GLUCOSE LIPID CARRIER TRANSFERASE"/>
    <property type="match status" value="1"/>
</dbReference>
<dbReference type="EMBL" id="ADLK01000015">
    <property type="protein sequence ID" value="KMW21546.1"/>
    <property type="molecule type" value="Genomic_DNA"/>
</dbReference>
<evidence type="ECO:0000313" key="4">
    <source>
        <dbReference type="EMBL" id="KMW21546.1"/>
    </source>
</evidence>
<sequence length="248" mass="28753">MGMNKDVAEQMEIRTDIPKPRNTIYSKYIKRLLDILLSGIAIIVLSPLLVVISILELVYHGKPIFYIDKRPGKDGKIFGVYKFRSMSNECDKNGKLLHPSKRITPFGRILRRYSLDELASLFNVFNGTMSIIGPRPLMIEYLPLYNERHKYRHSVRPGLGCWKIGGDDKLTAASWTWNVQFESDIYYVEHVSFLLDVKMVLKTIKIMLSKSEMRTNSDRIRFNGTNLNETRPRHEIIKEEAEVTEKGQ</sequence>
<dbReference type="Proteomes" id="UP000037392">
    <property type="component" value="Unassembled WGS sequence"/>
</dbReference>
<dbReference type="Pfam" id="PF02397">
    <property type="entry name" value="Bac_transf"/>
    <property type="match status" value="1"/>
</dbReference>
<reference evidence="4 5" key="1">
    <citation type="submission" date="2011-04" db="EMBL/GenBank/DDBJ databases">
        <title>The Genome Sequence of Clostridium citroniae WAL-19142.</title>
        <authorList>
            <consortium name="The Broad Institute Genome Sequencing Platform"/>
            <person name="Earl A."/>
            <person name="Ward D."/>
            <person name="Feldgarden M."/>
            <person name="Gevers D."/>
            <person name="Warren Y.A."/>
            <person name="Tyrrell K.L."/>
            <person name="Citron D.M."/>
            <person name="Goldstein E.J."/>
            <person name="Daigneault M."/>
            <person name="Allen-Vercoe E."/>
            <person name="Young S.K."/>
            <person name="Zeng Q."/>
            <person name="Gargeya S."/>
            <person name="Fitzgerald M."/>
            <person name="Haas B."/>
            <person name="Abouelleil A."/>
            <person name="Alvarado L."/>
            <person name="Arachchi H.M."/>
            <person name="Berlin A."/>
            <person name="Brown A."/>
            <person name="Chapman S.B."/>
            <person name="Chen Z."/>
            <person name="Dunbar C."/>
            <person name="Freedman E."/>
            <person name="Gearin G."/>
            <person name="Gellesch M."/>
            <person name="Goldberg J."/>
            <person name="Griggs A."/>
            <person name="Gujja S."/>
            <person name="Heilman E.R."/>
            <person name="Heiman D."/>
            <person name="Howarth C."/>
            <person name="Larson L."/>
            <person name="Lui A."/>
            <person name="MacDonald P.J."/>
            <person name="Mehta T."/>
            <person name="Montmayeur A."/>
            <person name="Murphy C."/>
            <person name="Neiman D."/>
            <person name="Pearson M."/>
            <person name="Priest M."/>
            <person name="Roberts A."/>
            <person name="Saif S."/>
            <person name="Shea T."/>
            <person name="Shenoy N."/>
            <person name="Sisk P."/>
            <person name="Stolte C."/>
            <person name="Sykes S."/>
            <person name="White J."/>
            <person name="Yandava C."/>
            <person name="Wortman J."/>
            <person name="Nusbaum C."/>
            <person name="Birren B."/>
        </authorList>
    </citation>
    <scope>NUCLEOTIDE SEQUENCE [LARGE SCALE GENOMIC DNA]</scope>
    <source>
        <strain evidence="4 5">WAL-19142</strain>
    </source>
</reference>
<dbReference type="AlphaFoldDB" id="A0A0J9CAY9"/>
<keyword evidence="2" id="KW-1133">Transmembrane helix</keyword>
<evidence type="ECO:0000256" key="1">
    <source>
        <dbReference type="ARBA" id="ARBA00006464"/>
    </source>
</evidence>
<dbReference type="GeneID" id="93165195"/>
<dbReference type="RefSeq" id="WP_052665747.1">
    <property type="nucleotide sequence ID" value="NZ_KQ235877.1"/>
</dbReference>
<dbReference type="PANTHER" id="PTHR30576:SF8">
    <property type="entry name" value="UNDECAPRENYL-PHOSPHATE GALACTOSE PHOSPHOTRANSFERASE"/>
    <property type="match status" value="1"/>
</dbReference>
<proteinExistence type="inferred from homology"/>
<feature type="transmembrane region" description="Helical" evidence="2">
    <location>
        <begin position="35"/>
        <end position="59"/>
    </location>
</feature>
<keyword evidence="2" id="KW-0812">Transmembrane</keyword>
<comment type="similarity">
    <text evidence="1">Belongs to the bacterial sugar transferase family.</text>
</comment>
<gene>
    <name evidence="4" type="ORF">HMPREF9470_01651</name>
</gene>
<keyword evidence="2" id="KW-0472">Membrane</keyword>
<feature type="domain" description="Bacterial sugar transferase" evidence="3">
    <location>
        <begin position="30"/>
        <end position="208"/>
    </location>
</feature>
<dbReference type="PATRIC" id="fig|742734.4.peg.1770"/>
<protein>
    <recommendedName>
        <fullName evidence="3">Bacterial sugar transferase domain-containing protein</fullName>
    </recommendedName>
</protein>
<name>A0A0J9CAY9_9FIRM</name>